<sequence length="107" mass="12143">MKVTIEQIDKGFAGEDLSRTGHRLLGLHGPISSDRCAILEYGLGHRRGSAALKRGLQRNKPGFHDLHETPNNGLFWFILVALLGYWDTLMWYRGLDSNQHKLSLTRT</sequence>
<reference evidence="2" key="2">
    <citation type="submission" date="2014-07" db="EMBL/GenBank/DDBJ databases">
        <title>Initial genome analysis of the psychrotolerant acidophile Acidithiobacillus ferrivorans CF27: insights into iron and sulfur oxidation pathways and into biofilm formation.</title>
        <authorList>
            <person name="Talla E."/>
            <person name="Hedrich S."/>
            <person name="Mangenot S."/>
            <person name="Ji B."/>
            <person name="Johnson D.B."/>
            <person name="Barbe V."/>
            <person name="Bonnefoy V."/>
        </authorList>
    </citation>
    <scope>NUCLEOTIDE SEQUENCE [LARGE SCALE GENOMIC DNA]</scope>
    <source>
        <strain evidence="2">CF27</strain>
    </source>
</reference>
<keyword evidence="1" id="KW-0472">Membrane</keyword>
<dbReference type="AlphaFoldDB" id="A0A060UU77"/>
<proteinExistence type="predicted"/>
<dbReference type="EMBL" id="CCCS020000034">
    <property type="protein sequence ID" value="CDQ10109.1"/>
    <property type="molecule type" value="Genomic_DNA"/>
</dbReference>
<reference evidence="2" key="1">
    <citation type="submission" date="2014-03" db="EMBL/GenBank/DDBJ databases">
        <authorList>
            <person name="Genoscope - CEA"/>
        </authorList>
    </citation>
    <scope>NUCLEOTIDE SEQUENCE [LARGE SCALE GENOMIC DNA]</scope>
    <source>
        <strain evidence="2">CF27</strain>
    </source>
</reference>
<protein>
    <submittedName>
        <fullName evidence="2">Uncharacterized protein</fullName>
    </submittedName>
</protein>
<comment type="caution">
    <text evidence="2">The sequence shown here is derived from an EMBL/GenBank/DDBJ whole genome shotgun (WGS) entry which is preliminary data.</text>
</comment>
<keyword evidence="1" id="KW-0812">Transmembrane</keyword>
<organism evidence="2">
    <name type="scientific">Acidithiobacillus ferrivorans</name>
    <dbReference type="NCBI Taxonomy" id="160808"/>
    <lineage>
        <taxon>Bacteria</taxon>
        <taxon>Pseudomonadati</taxon>
        <taxon>Pseudomonadota</taxon>
        <taxon>Acidithiobacillia</taxon>
        <taxon>Acidithiobacillales</taxon>
        <taxon>Acidithiobacillaceae</taxon>
        <taxon>Acidithiobacillus</taxon>
    </lineage>
</organism>
<gene>
    <name evidence="2" type="ORF">AFERRI_40061</name>
</gene>
<evidence type="ECO:0000313" key="2">
    <source>
        <dbReference type="EMBL" id="CDQ10109.1"/>
    </source>
</evidence>
<keyword evidence="1" id="KW-1133">Transmembrane helix</keyword>
<evidence type="ECO:0000256" key="1">
    <source>
        <dbReference type="SAM" id="Phobius"/>
    </source>
</evidence>
<name>A0A060UU77_9PROT</name>
<accession>A0A060UU77</accession>
<feature type="transmembrane region" description="Helical" evidence="1">
    <location>
        <begin position="73"/>
        <end position="92"/>
    </location>
</feature>